<protein>
    <submittedName>
        <fullName evidence="2">Uncharacterized protein</fullName>
    </submittedName>
</protein>
<sequence>MGPPPIRSSTSISDVDVSASQRPLDTTSFDETFSEGSRLEASSHARSPTLSLSRRRLEAADGKDRKVEASAHPTHPTAFPSSLHSTFISQIASPAALTNAVALDWHIWC</sequence>
<name>A0A8S0WAR9_CYCAE</name>
<evidence type="ECO:0000256" key="1">
    <source>
        <dbReference type="SAM" id="MobiDB-lite"/>
    </source>
</evidence>
<keyword evidence="3" id="KW-1185">Reference proteome</keyword>
<dbReference type="AlphaFoldDB" id="A0A8S0WAR9"/>
<evidence type="ECO:0000313" key="3">
    <source>
        <dbReference type="Proteomes" id="UP000467700"/>
    </source>
</evidence>
<dbReference type="EMBL" id="CACVBS010000072">
    <property type="protein sequence ID" value="CAA7268958.1"/>
    <property type="molecule type" value="Genomic_DNA"/>
</dbReference>
<feature type="compositionally biased region" description="Basic and acidic residues" evidence="1">
    <location>
        <begin position="55"/>
        <end position="69"/>
    </location>
</feature>
<comment type="caution">
    <text evidence="2">The sequence shown here is derived from an EMBL/GenBank/DDBJ whole genome shotgun (WGS) entry which is preliminary data.</text>
</comment>
<feature type="region of interest" description="Disordered" evidence="1">
    <location>
        <begin position="1"/>
        <end position="79"/>
    </location>
</feature>
<evidence type="ECO:0000313" key="2">
    <source>
        <dbReference type="EMBL" id="CAA7268958.1"/>
    </source>
</evidence>
<proteinExistence type="predicted"/>
<dbReference type="Proteomes" id="UP000467700">
    <property type="component" value="Unassembled WGS sequence"/>
</dbReference>
<gene>
    <name evidence="2" type="ORF">AAE3_LOCUS11153</name>
</gene>
<reference evidence="2 3" key="1">
    <citation type="submission" date="2020-01" db="EMBL/GenBank/DDBJ databases">
        <authorList>
            <person name="Gupta K D."/>
        </authorList>
    </citation>
    <scope>NUCLEOTIDE SEQUENCE [LARGE SCALE GENOMIC DNA]</scope>
</reference>
<accession>A0A8S0WAR9</accession>
<feature type="compositionally biased region" description="Polar residues" evidence="1">
    <location>
        <begin position="7"/>
        <end position="35"/>
    </location>
</feature>
<organism evidence="2 3">
    <name type="scientific">Cyclocybe aegerita</name>
    <name type="common">Black poplar mushroom</name>
    <name type="synonym">Agrocybe aegerita</name>
    <dbReference type="NCBI Taxonomy" id="1973307"/>
    <lineage>
        <taxon>Eukaryota</taxon>
        <taxon>Fungi</taxon>
        <taxon>Dikarya</taxon>
        <taxon>Basidiomycota</taxon>
        <taxon>Agaricomycotina</taxon>
        <taxon>Agaricomycetes</taxon>
        <taxon>Agaricomycetidae</taxon>
        <taxon>Agaricales</taxon>
        <taxon>Agaricineae</taxon>
        <taxon>Bolbitiaceae</taxon>
        <taxon>Cyclocybe</taxon>
    </lineage>
</organism>